<feature type="signal peptide" evidence="1">
    <location>
        <begin position="1"/>
        <end position="22"/>
    </location>
</feature>
<dbReference type="VEuPathDB" id="VectorBase:LOC119176033"/>
<proteinExistence type="predicted"/>
<keyword evidence="1" id="KW-0732">Signal</keyword>
<organism evidence="2">
    <name type="scientific">Rhipicephalus microplus</name>
    <name type="common">Cattle tick</name>
    <name type="synonym">Boophilus microplus</name>
    <dbReference type="NCBI Taxonomy" id="6941"/>
    <lineage>
        <taxon>Eukaryota</taxon>
        <taxon>Metazoa</taxon>
        <taxon>Ecdysozoa</taxon>
        <taxon>Arthropoda</taxon>
        <taxon>Chelicerata</taxon>
        <taxon>Arachnida</taxon>
        <taxon>Acari</taxon>
        <taxon>Parasitiformes</taxon>
        <taxon>Ixodida</taxon>
        <taxon>Ixodoidea</taxon>
        <taxon>Ixodidae</taxon>
        <taxon>Rhipicephalinae</taxon>
        <taxon>Rhipicephalus</taxon>
        <taxon>Boophilus</taxon>
    </lineage>
</organism>
<feature type="chain" id="PRO_5026091123" evidence="1">
    <location>
        <begin position="23"/>
        <end position="180"/>
    </location>
</feature>
<evidence type="ECO:0000256" key="1">
    <source>
        <dbReference type="SAM" id="SignalP"/>
    </source>
</evidence>
<sequence length="180" mass="19782">MLIYILIKFLHTFHFYLPTGAPQPGIRASTLGLIAGFLVKAAEDCITCDDCIGKIKAPSSSGPATAVIFNLDRGGLSYPTISFLSFVSTLERAAEAFAPLAISKKRPMALFVQTVLPAVALNPLFSHKGATSEHREAMARLVLQKFSRPFFSNYVRDKTAKEGKRKRIAEKPKSRKILKV</sequence>
<dbReference type="OrthoDB" id="6627680at2759"/>
<evidence type="ECO:0000313" key="2">
    <source>
        <dbReference type="EMBL" id="NIE49533.1"/>
    </source>
</evidence>
<dbReference type="EMBL" id="GIKN01007260">
    <property type="protein sequence ID" value="NIE49533.1"/>
    <property type="molecule type" value="Transcribed_RNA"/>
</dbReference>
<reference evidence="2" key="1">
    <citation type="submission" date="2020-03" db="EMBL/GenBank/DDBJ databases">
        <title>A transcriptome and proteome of the tick Rhipicephalus microplus shaped by the genetic composition of its hosts and developmental stage.</title>
        <authorList>
            <person name="Garcia G.R."/>
            <person name="Ribeiro J.M.C."/>
            <person name="Maruyama S.R."/>
            <person name="Gardinasse L.G."/>
            <person name="Nelson K."/>
            <person name="Ferreira B.R."/>
            <person name="Andrade T.G."/>
            <person name="Santos I.K.F.M."/>
        </authorList>
    </citation>
    <scope>NUCLEOTIDE SEQUENCE</scope>
    <source>
        <strain evidence="2">NSGR</strain>
        <tissue evidence="2">Salivary glands</tissue>
    </source>
</reference>
<protein>
    <submittedName>
        <fullName evidence="2">Uncharacterized protein</fullName>
    </submittedName>
</protein>
<dbReference type="AlphaFoldDB" id="A0A6G5AGZ2"/>
<accession>A0A6G5AGZ2</accession>
<name>A0A6G5AGZ2_RHIMP</name>